<dbReference type="AlphaFoldDB" id="A0A4Q9M7S7"/>
<gene>
    <name evidence="2" type="ORF">BD311DRAFT_676661</name>
</gene>
<protein>
    <submittedName>
        <fullName evidence="2">Uncharacterized protein</fullName>
    </submittedName>
</protein>
<proteinExistence type="predicted"/>
<reference evidence="2" key="1">
    <citation type="submission" date="2019-01" db="EMBL/GenBank/DDBJ databases">
        <title>Draft genome sequences of three monokaryotic isolates of the white-rot basidiomycete fungus Dichomitus squalens.</title>
        <authorList>
            <consortium name="DOE Joint Genome Institute"/>
            <person name="Lopez S.C."/>
            <person name="Andreopoulos B."/>
            <person name="Pangilinan J."/>
            <person name="Lipzen A."/>
            <person name="Riley R."/>
            <person name="Ahrendt S."/>
            <person name="Ng V."/>
            <person name="Barry K."/>
            <person name="Daum C."/>
            <person name="Grigoriev I.V."/>
            <person name="Hilden K.S."/>
            <person name="Makela M.R."/>
            <person name="de Vries R.P."/>
        </authorList>
    </citation>
    <scope>NUCLEOTIDE SEQUENCE [LARGE SCALE GENOMIC DNA]</scope>
    <source>
        <strain evidence="2">OM18370.1</strain>
    </source>
</reference>
<organism evidence="2">
    <name type="scientific">Dichomitus squalens</name>
    <dbReference type="NCBI Taxonomy" id="114155"/>
    <lineage>
        <taxon>Eukaryota</taxon>
        <taxon>Fungi</taxon>
        <taxon>Dikarya</taxon>
        <taxon>Basidiomycota</taxon>
        <taxon>Agaricomycotina</taxon>
        <taxon>Agaricomycetes</taxon>
        <taxon>Polyporales</taxon>
        <taxon>Polyporaceae</taxon>
        <taxon>Dichomitus</taxon>
    </lineage>
</organism>
<accession>A0A4Q9M7S7</accession>
<sequence>MNDMQGTYWYRVVCDGRCTQARHYSAGTAPRLLAQMALGWSVDHLKASSGSSPDLPGCAPDSYAGNEDTCE</sequence>
<evidence type="ECO:0000313" key="2">
    <source>
        <dbReference type="EMBL" id="TBU22188.1"/>
    </source>
</evidence>
<evidence type="ECO:0000256" key="1">
    <source>
        <dbReference type="SAM" id="MobiDB-lite"/>
    </source>
</evidence>
<dbReference type="EMBL" id="ML143553">
    <property type="protein sequence ID" value="TBU22188.1"/>
    <property type="molecule type" value="Genomic_DNA"/>
</dbReference>
<feature type="region of interest" description="Disordered" evidence="1">
    <location>
        <begin position="47"/>
        <end position="71"/>
    </location>
</feature>
<name>A0A4Q9M7S7_9APHY</name>
<dbReference type="Proteomes" id="UP000292957">
    <property type="component" value="Unassembled WGS sequence"/>
</dbReference>